<dbReference type="AlphaFoldDB" id="A0A5J9UAW9"/>
<dbReference type="OrthoDB" id="588053at2759"/>
<evidence type="ECO:0000256" key="2">
    <source>
        <dbReference type="ARBA" id="ARBA00022737"/>
    </source>
</evidence>
<feature type="repeat" description="WD" evidence="3">
    <location>
        <begin position="326"/>
        <end position="352"/>
    </location>
</feature>
<evidence type="ECO:0000256" key="1">
    <source>
        <dbReference type="ARBA" id="ARBA00022574"/>
    </source>
</evidence>
<dbReference type="PROSITE" id="PS50294">
    <property type="entry name" value="WD_REPEATS_REGION"/>
    <property type="match status" value="1"/>
</dbReference>
<evidence type="ECO:0000256" key="3">
    <source>
        <dbReference type="PROSITE-ProRule" id="PRU00221"/>
    </source>
</evidence>
<dbReference type="Pfam" id="PF00400">
    <property type="entry name" value="WD40"/>
    <property type="match status" value="1"/>
</dbReference>
<keyword evidence="2" id="KW-0677">Repeat</keyword>
<dbReference type="SMART" id="SM00320">
    <property type="entry name" value="WD40"/>
    <property type="match status" value="3"/>
</dbReference>
<dbReference type="InterPro" id="IPR050844">
    <property type="entry name" value="Coatomer_complex_subunit"/>
</dbReference>
<dbReference type="InterPro" id="IPR013783">
    <property type="entry name" value="Ig-like_fold"/>
</dbReference>
<organism evidence="4 5">
    <name type="scientific">Eragrostis curvula</name>
    <name type="common">weeping love grass</name>
    <dbReference type="NCBI Taxonomy" id="38414"/>
    <lineage>
        <taxon>Eukaryota</taxon>
        <taxon>Viridiplantae</taxon>
        <taxon>Streptophyta</taxon>
        <taxon>Embryophyta</taxon>
        <taxon>Tracheophyta</taxon>
        <taxon>Spermatophyta</taxon>
        <taxon>Magnoliopsida</taxon>
        <taxon>Liliopsida</taxon>
        <taxon>Poales</taxon>
        <taxon>Poaceae</taxon>
        <taxon>PACMAD clade</taxon>
        <taxon>Chloridoideae</taxon>
        <taxon>Eragrostideae</taxon>
        <taxon>Eragrostidinae</taxon>
        <taxon>Eragrostis</taxon>
    </lineage>
</organism>
<sequence>MSATHASSSISKMEDEVQLMVVSTAVSRLQRIIRVPKGLGETSSPEIAPRSSNCSKLLDVHPLELRFPFEPKKLITCPVNLTNTTDHFIGVWIRLTGPDTDTGFRFPFPLFLEKSWKDRPSHIFQIVSPHYTRVVVITLKEQEHLPPHGTHKFELLMIIMGSKHNLQTLKSFVDKSYPNTNTSFLLKRAKELGGDVHRDMLTAVICGPENNQAAVTHQTISSGEFGAISSIDAHPTKTWILMGHEGGYVSIWNYETREIVMAMQVTRKSGMLYFLTNTSKLASCSAKFIAREQWFATGDGDGYLHVYDYTTTDKIKEFQAHRHKVVDSLAIHPTQPFLLSSSSSDMMIKLWD</sequence>
<comment type="caution">
    <text evidence="4">The sequence shown here is derived from an EMBL/GenBank/DDBJ whole genome shotgun (WGS) entry which is preliminary data.</text>
</comment>
<dbReference type="PANTHER" id="PTHR19876">
    <property type="entry name" value="COATOMER"/>
    <property type="match status" value="1"/>
</dbReference>
<dbReference type="Proteomes" id="UP000324897">
    <property type="component" value="Chromosome 7"/>
</dbReference>
<dbReference type="GO" id="GO:0006886">
    <property type="term" value="P:intracellular protein transport"/>
    <property type="evidence" value="ECO:0007669"/>
    <property type="project" value="TreeGrafter"/>
</dbReference>
<dbReference type="EMBL" id="RWGY01000029">
    <property type="protein sequence ID" value="TVU20676.1"/>
    <property type="molecule type" value="Genomic_DNA"/>
</dbReference>
<dbReference type="Gramene" id="TVU20676">
    <property type="protein sequence ID" value="TVU20676"/>
    <property type="gene ID" value="EJB05_36895"/>
</dbReference>
<keyword evidence="5" id="KW-1185">Reference proteome</keyword>
<dbReference type="GO" id="GO:0030126">
    <property type="term" value="C:COPI vesicle coat"/>
    <property type="evidence" value="ECO:0007669"/>
    <property type="project" value="TreeGrafter"/>
</dbReference>
<keyword evidence="1 3" id="KW-0853">WD repeat</keyword>
<accession>A0A5J9UAW9</accession>
<dbReference type="InterPro" id="IPR001680">
    <property type="entry name" value="WD40_rpt"/>
</dbReference>
<name>A0A5J9UAW9_9POAL</name>
<dbReference type="PROSITE" id="PS50082">
    <property type="entry name" value="WD_REPEATS_2"/>
    <property type="match status" value="1"/>
</dbReference>
<dbReference type="SUPFAM" id="SSF50978">
    <property type="entry name" value="WD40 repeat-like"/>
    <property type="match status" value="1"/>
</dbReference>
<dbReference type="PANTHER" id="PTHR19876:SF23">
    <property type="match status" value="1"/>
</dbReference>
<reference evidence="4 5" key="1">
    <citation type="journal article" date="2019" name="Sci. Rep.">
        <title>A high-quality genome of Eragrostis curvula grass provides insights into Poaceae evolution and supports new strategies to enhance forage quality.</title>
        <authorList>
            <person name="Carballo J."/>
            <person name="Santos B.A.C.M."/>
            <person name="Zappacosta D."/>
            <person name="Garbus I."/>
            <person name="Selva J.P."/>
            <person name="Gallo C.A."/>
            <person name="Diaz A."/>
            <person name="Albertini E."/>
            <person name="Caccamo M."/>
            <person name="Echenique V."/>
        </authorList>
    </citation>
    <scope>NUCLEOTIDE SEQUENCE [LARGE SCALE GENOMIC DNA]</scope>
    <source>
        <strain evidence="5">cv. Victoria</strain>
        <tissue evidence="4">Leaf</tissue>
    </source>
</reference>
<dbReference type="InterPro" id="IPR015943">
    <property type="entry name" value="WD40/YVTN_repeat-like_dom_sf"/>
</dbReference>
<evidence type="ECO:0000313" key="5">
    <source>
        <dbReference type="Proteomes" id="UP000324897"/>
    </source>
</evidence>
<dbReference type="GO" id="GO:0006891">
    <property type="term" value="P:intra-Golgi vesicle-mediated transport"/>
    <property type="evidence" value="ECO:0007669"/>
    <property type="project" value="TreeGrafter"/>
</dbReference>
<dbReference type="InterPro" id="IPR008962">
    <property type="entry name" value="PapD-like_sf"/>
</dbReference>
<feature type="non-terminal residue" evidence="4">
    <location>
        <position position="1"/>
    </location>
</feature>
<protein>
    <submittedName>
        <fullName evidence="4">Uncharacterized protein</fullName>
    </submittedName>
</protein>
<dbReference type="Gene3D" id="2.130.10.10">
    <property type="entry name" value="YVTN repeat-like/Quinoprotein amine dehydrogenase"/>
    <property type="match status" value="1"/>
</dbReference>
<dbReference type="InterPro" id="IPR036322">
    <property type="entry name" value="WD40_repeat_dom_sf"/>
</dbReference>
<evidence type="ECO:0000313" key="4">
    <source>
        <dbReference type="EMBL" id="TVU20676.1"/>
    </source>
</evidence>
<dbReference type="GO" id="GO:0006888">
    <property type="term" value="P:endoplasmic reticulum to Golgi vesicle-mediated transport"/>
    <property type="evidence" value="ECO:0007669"/>
    <property type="project" value="TreeGrafter"/>
</dbReference>
<dbReference type="Gene3D" id="2.60.40.10">
    <property type="entry name" value="Immunoglobulins"/>
    <property type="match status" value="1"/>
</dbReference>
<dbReference type="GO" id="GO:0006890">
    <property type="term" value="P:retrograde vesicle-mediated transport, Golgi to endoplasmic reticulum"/>
    <property type="evidence" value="ECO:0007669"/>
    <property type="project" value="TreeGrafter"/>
</dbReference>
<gene>
    <name evidence="4" type="ORF">EJB05_36895</name>
</gene>
<dbReference type="SUPFAM" id="SSF49354">
    <property type="entry name" value="PapD-like"/>
    <property type="match status" value="1"/>
</dbReference>
<proteinExistence type="predicted"/>